<evidence type="ECO:0000313" key="2">
    <source>
        <dbReference type="EMBL" id="EHA54777.1"/>
    </source>
</evidence>
<dbReference type="Proteomes" id="UP000009058">
    <property type="component" value="Chromosome 2"/>
</dbReference>
<dbReference type="EMBL" id="CM001232">
    <property type="protein sequence ID" value="EHA54777.1"/>
    <property type="molecule type" value="Genomic_DNA"/>
</dbReference>
<dbReference type="GeneID" id="5051150"/>
<dbReference type="InParanoid" id="G4MTY3"/>
<evidence type="ECO:0000313" key="3">
    <source>
        <dbReference type="Proteomes" id="UP000009058"/>
    </source>
</evidence>
<reference key="2">
    <citation type="submission" date="2011-05" db="EMBL/GenBank/DDBJ databases">
        <title>The Genome Sequence of Magnaporthe oryzae 70-15.</title>
        <authorList>
            <consortium name="The Broad Institute Genome Sequencing Platform"/>
            <person name="Ma L.-J."/>
            <person name="Dead R."/>
            <person name="Young S.K."/>
            <person name="Zeng Q."/>
            <person name="Gargeya S."/>
            <person name="Fitzgerald M."/>
            <person name="Haas B."/>
            <person name="Abouelleil A."/>
            <person name="Alvarado L."/>
            <person name="Arachchi H.M."/>
            <person name="Berlin A."/>
            <person name="Brown A."/>
            <person name="Chapman S.B."/>
            <person name="Chen Z."/>
            <person name="Dunbar C."/>
            <person name="Freedman E."/>
            <person name="Gearin G."/>
            <person name="Gellesch M."/>
            <person name="Goldberg J."/>
            <person name="Griggs A."/>
            <person name="Gujja S."/>
            <person name="Heiman D."/>
            <person name="Howarth C."/>
            <person name="Larson L."/>
            <person name="Lui A."/>
            <person name="MacDonald P.J.P."/>
            <person name="Mehta T."/>
            <person name="Montmayeur A."/>
            <person name="Murphy C."/>
            <person name="Neiman D."/>
            <person name="Pearson M."/>
            <person name="Priest M."/>
            <person name="Roberts A."/>
            <person name="Saif S."/>
            <person name="Shea T."/>
            <person name="Shenoy N."/>
            <person name="Sisk P."/>
            <person name="Stolte C."/>
            <person name="Sykes S."/>
            <person name="Yandava C."/>
            <person name="Wortman J."/>
            <person name="Nusbaum C."/>
            <person name="Birren B."/>
        </authorList>
    </citation>
    <scope>NUCLEOTIDE SEQUENCE</scope>
    <source>
        <strain>70-15</strain>
    </source>
</reference>
<keyword evidence="3" id="KW-1185">Reference proteome</keyword>
<dbReference type="VEuPathDB" id="FungiDB:MGG_11179"/>
<name>G4MTY3_PYRO7</name>
<reference evidence="2 3" key="1">
    <citation type="journal article" date="2005" name="Nature">
        <title>The genome sequence of the rice blast fungus Magnaporthe grisea.</title>
        <authorList>
            <person name="Dean R.A."/>
            <person name="Talbot N.J."/>
            <person name="Ebbole D.J."/>
            <person name="Farman M.L."/>
            <person name="Mitchell T.K."/>
            <person name="Orbach M.J."/>
            <person name="Thon M."/>
            <person name="Kulkarni R."/>
            <person name="Xu J.R."/>
            <person name="Pan H."/>
            <person name="Read N.D."/>
            <person name="Lee Y.H."/>
            <person name="Carbone I."/>
            <person name="Brown D."/>
            <person name="Oh Y.Y."/>
            <person name="Donofrio N."/>
            <person name="Jeong J.S."/>
            <person name="Soanes D.M."/>
            <person name="Djonovic S."/>
            <person name="Kolomiets E."/>
            <person name="Rehmeyer C."/>
            <person name="Li W."/>
            <person name="Harding M."/>
            <person name="Kim S."/>
            <person name="Lebrun M.H."/>
            <person name="Bohnert H."/>
            <person name="Coughlan S."/>
            <person name="Butler J."/>
            <person name="Calvo S."/>
            <person name="Ma L.J."/>
            <person name="Nicol R."/>
            <person name="Purcell S."/>
            <person name="Nusbaum C."/>
            <person name="Galagan J.E."/>
            <person name="Birren B.W."/>
        </authorList>
    </citation>
    <scope>NUCLEOTIDE SEQUENCE [LARGE SCALE GENOMIC DNA]</scope>
    <source>
        <strain evidence="3">70-15 / ATCC MYA-4617 / FGSC 8958</strain>
    </source>
</reference>
<dbReference type="HOGENOM" id="CLU_2850159_0_0_1"/>
<dbReference type="AlphaFoldDB" id="G4MTY3"/>
<accession>G4MTY3</accession>
<organism evidence="2 3">
    <name type="scientific">Pyricularia oryzae (strain 70-15 / ATCC MYA-4617 / FGSC 8958)</name>
    <name type="common">Rice blast fungus</name>
    <name type="synonym">Magnaporthe oryzae</name>
    <dbReference type="NCBI Taxonomy" id="242507"/>
    <lineage>
        <taxon>Eukaryota</taxon>
        <taxon>Fungi</taxon>
        <taxon>Dikarya</taxon>
        <taxon>Ascomycota</taxon>
        <taxon>Pezizomycotina</taxon>
        <taxon>Sordariomycetes</taxon>
        <taxon>Sordariomycetidae</taxon>
        <taxon>Magnaporthales</taxon>
        <taxon>Pyriculariaceae</taxon>
        <taxon>Pyricularia</taxon>
    </lineage>
</organism>
<sequence>MGNQPFVGDGESKDDQWPVRANISRVGQGRSVERQEEEAKAASDECIPTNQPYSNSWHCFYWPLL</sequence>
<feature type="region of interest" description="Disordered" evidence="1">
    <location>
        <begin position="1"/>
        <end position="47"/>
    </location>
</feature>
<feature type="compositionally biased region" description="Basic and acidic residues" evidence="1">
    <location>
        <begin position="31"/>
        <end position="43"/>
    </location>
</feature>
<evidence type="ECO:0000256" key="1">
    <source>
        <dbReference type="SAM" id="MobiDB-lite"/>
    </source>
</evidence>
<dbReference type="KEGG" id="mgr:MGG_11179"/>
<proteinExistence type="predicted"/>
<dbReference type="RefSeq" id="XP_003714584.1">
    <property type="nucleotide sequence ID" value="XM_003714536.1"/>
</dbReference>
<gene>
    <name evidence="2" type="ORF">MGG_11179</name>
</gene>
<protein>
    <submittedName>
        <fullName evidence="2">Uncharacterized protein</fullName>
    </submittedName>
</protein>